<proteinExistence type="predicted"/>
<evidence type="ECO:0000256" key="1">
    <source>
        <dbReference type="ARBA" id="ARBA00004123"/>
    </source>
</evidence>
<evidence type="ECO:0000256" key="3">
    <source>
        <dbReference type="ARBA" id="ARBA00023125"/>
    </source>
</evidence>
<dbReference type="EMBL" id="MVGT01001100">
    <property type="protein sequence ID" value="OVA13711.1"/>
    <property type="molecule type" value="Genomic_DNA"/>
</dbReference>
<dbReference type="InterPro" id="IPR003657">
    <property type="entry name" value="WRKY_dom"/>
</dbReference>
<reference evidence="8 9" key="1">
    <citation type="journal article" date="2017" name="Mol. Plant">
        <title>The Genome of Medicinal Plant Macleaya cordata Provides New Insights into Benzylisoquinoline Alkaloids Metabolism.</title>
        <authorList>
            <person name="Liu X."/>
            <person name="Liu Y."/>
            <person name="Huang P."/>
            <person name="Ma Y."/>
            <person name="Qing Z."/>
            <person name="Tang Q."/>
            <person name="Cao H."/>
            <person name="Cheng P."/>
            <person name="Zheng Y."/>
            <person name="Yuan Z."/>
            <person name="Zhou Y."/>
            <person name="Liu J."/>
            <person name="Tang Z."/>
            <person name="Zhuo Y."/>
            <person name="Zhang Y."/>
            <person name="Yu L."/>
            <person name="Huang J."/>
            <person name="Yang P."/>
            <person name="Peng Q."/>
            <person name="Zhang J."/>
            <person name="Jiang W."/>
            <person name="Zhang Z."/>
            <person name="Lin K."/>
            <person name="Ro D.K."/>
            <person name="Chen X."/>
            <person name="Xiong X."/>
            <person name="Shang Y."/>
            <person name="Huang S."/>
            <person name="Zeng J."/>
        </authorList>
    </citation>
    <scope>NUCLEOTIDE SEQUENCE [LARGE SCALE GENOMIC DNA]</scope>
    <source>
        <strain evidence="9">cv. BLH2017</strain>
        <tissue evidence="8">Root</tissue>
    </source>
</reference>
<evidence type="ECO:0000256" key="5">
    <source>
        <dbReference type="ARBA" id="ARBA00023242"/>
    </source>
</evidence>
<dbReference type="InParanoid" id="A0A200QTD1"/>
<evidence type="ECO:0000256" key="2">
    <source>
        <dbReference type="ARBA" id="ARBA00023015"/>
    </source>
</evidence>
<evidence type="ECO:0000256" key="4">
    <source>
        <dbReference type="ARBA" id="ARBA00023163"/>
    </source>
</evidence>
<dbReference type="PROSITE" id="PS50811">
    <property type="entry name" value="WRKY"/>
    <property type="match status" value="1"/>
</dbReference>
<dbReference type="STRING" id="56857.A0A200QTD1"/>
<keyword evidence="5" id="KW-0539">Nucleus</keyword>
<evidence type="ECO:0000256" key="6">
    <source>
        <dbReference type="SAM" id="MobiDB-lite"/>
    </source>
</evidence>
<dbReference type="Pfam" id="PF03106">
    <property type="entry name" value="WRKY"/>
    <property type="match status" value="1"/>
</dbReference>
<dbReference type="GO" id="GO:0005634">
    <property type="term" value="C:nucleus"/>
    <property type="evidence" value="ECO:0007669"/>
    <property type="project" value="UniProtKB-SubCell"/>
</dbReference>
<evidence type="ECO:0000259" key="7">
    <source>
        <dbReference type="PROSITE" id="PS50811"/>
    </source>
</evidence>
<feature type="region of interest" description="Disordered" evidence="6">
    <location>
        <begin position="63"/>
        <end position="82"/>
    </location>
</feature>
<dbReference type="SUPFAM" id="SSF118290">
    <property type="entry name" value="WRKY DNA-binding domain"/>
    <property type="match status" value="1"/>
</dbReference>
<dbReference type="Proteomes" id="UP000195402">
    <property type="component" value="Unassembled WGS sequence"/>
</dbReference>
<dbReference type="GO" id="GO:0043565">
    <property type="term" value="F:sequence-specific DNA binding"/>
    <property type="evidence" value="ECO:0007669"/>
    <property type="project" value="InterPro"/>
</dbReference>
<name>A0A200QTD1_MACCD</name>
<dbReference type="PANTHER" id="PTHR31282">
    <property type="entry name" value="WRKY TRANSCRIPTION FACTOR 21-RELATED"/>
    <property type="match status" value="1"/>
</dbReference>
<dbReference type="InterPro" id="IPR036576">
    <property type="entry name" value="WRKY_dom_sf"/>
</dbReference>
<dbReference type="OMA" id="DMYNITY"/>
<dbReference type="FunCoup" id="A0A200QTD1">
    <property type="interactions" value="131"/>
</dbReference>
<sequence length="290" mass="32287">MEDIIQGKEFANQLQILLENQNPFGDGILASSAKDLTNKILLCFTNAISKMNSGETDEVCQSPALTGVDSPCSDDRKTEDSGVSRKILTPKKIGSKRRKSSHSWIRLTPTPIDDGRAWRKYGQKEILNSKFPRSYFRCTHKTDQGCQATKQIQKTEDDPPMYRTTYIGQHTCKDTLKAPQLILDSSPTDTCVLNFQSNYTPKQDFPFPLMKQEIKGELANNDKDSAQSSDFLVWPDLPAFDSSGPTSMWASTSGSDHGDVNSGVYSCTTSDESFDMGIIVGDVNFDEVYF</sequence>
<evidence type="ECO:0000313" key="8">
    <source>
        <dbReference type="EMBL" id="OVA13711.1"/>
    </source>
</evidence>
<dbReference type="SMART" id="SM00774">
    <property type="entry name" value="WRKY"/>
    <property type="match status" value="1"/>
</dbReference>
<dbReference type="InterPro" id="IPR044810">
    <property type="entry name" value="WRKY_plant"/>
</dbReference>
<dbReference type="Gene3D" id="2.20.25.80">
    <property type="entry name" value="WRKY domain"/>
    <property type="match status" value="1"/>
</dbReference>
<gene>
    <name evidence="8" type="ORF">BVC80_1767g35</name>
</gene>
<feature type="domain" description="WRKY" evidence="7">
    <location>
        <begin position="112"/>
        <end position="170"/>
    </location>
</feature>
<protein>
    <submittedName>
        <fullName evidence="8">DNA-binding WRKY</fullName>
    </submittedName>
</protein>
<keyword evidence="9" id="KW-1185">Reference proteome</keyword>
<accession>A0A200QTD1</accession>
<keyword evidence="2" id="KW-0805">Transcription regulation</keyword>
<dbReference type="GO" id="GO:0003700">
    <property type="term" value="F:DNA-binding transcription factor activity"/>
    <property type="evidence" value="ECO:0007669"/>
    <property type="project" value="InterPro"/>
</dbReference>
<evidence type="ECO:0000313" key="9">
    <source>
        <dbReference type="Proteomes" id="UP000195402"/>
    </source>
</evidence>
<feature type="compositionally biased region" description="Basic and acidic residues" evidence="6">
    <location>
        <begin position="73"/>
        <end position="82"/>
    </location>
</feature>
<dbReference type="OrthoDB" id="2021064at2759"/>
<dbReference type="AlphaFoldDB" id="A0A200QTD1"/>
<comment type="subcellular location">
    <subcellularLocation>
        <location evidence="1">Nucleus</location>
    </subcellularLocation>
</comment>
<comment type="caution">
    <text evidence="8">The sequence shown here is derived from an EMBL/GenBank/DDBJ whole genome shotgun (WGS) entry which is preliminary data.</text>
</comment>
<keyword evidence="3 8" id="KW-0238">DNA-binding</keyword>
<organism evidence="8 9">
    <name type="scientific">Macleaya cordata</name>
    <name type="common">Five-seeded plume-poppy</name>
    <name type="synonym">Bocconia cordata</name>
    <dbReference type="NCBI Taxonomy" id="56857"/>
    <lineage>
        <taxon>Eukaryota</taxon>
        <taxon>Viridiplantae</taxon>
        <taxon>Streptophyta</taxon>
        <taxon>Embryophyta</taxon>
        <taxon>Tracheophyta</taxon>
        <taxon>Spermatophyta</taxon>
        <taxon>Magnoliopsida</taxon>
        <taxon>Ranunculales</taxon>
        <taxon>Papaveraceae</taxon>
        <taxon>Papaveroideae</taxon>
        <taxon>Macleaya</taxon>
    </lineage>
</organism>
<keyword evidence="4" id="KW-0804">Transcription</keyword>